<dbReference type="InterPro" id="IPR025233">
    <property type="entry name" value="DUF4176"/>
</dbReference>
<dbReference type="Proteomes" id="UP000255523">
    <property type="component" value="Unassembled WGS sequence"/>
</dbReference>
<reference evidence="3 6" key="2">
    <citation type="submission" date="2018-08" db="EMBL/GenBank/DDBJ databases">
        <title>A genome reference for cultivated species of the human gut microbiota.</title>
        <authorList>
            <person name="Zou Y."/>
            <person name="Xue W."/>
            <person name="Luo G."/>
        </authorList>
    </citation>
    <scope>NUCLEOTIDE SEQUENCE [LARGE SCALE GENOMIC DNA]</scope>
    <source>
        <strain evidence="3 6">TF08-11</strain>
    </source>
</reference>
<evidence type="ECO:0000313" key="5">
    <source>
        <dbReference type="Proteomes" id="UP000255523"/>
    </source>
</evidence>
<protein>
    <submittedName>
        <fullName evidence="1">DUF4176 domain-containing protein</fullName>
    </submittedName>
    <submittedName>
        <fullName evidence="4">EsaC protein analog (Listeria type 3)</fullName>
    </submittedName>
</protein>
<keyword evidence="5" id="KW-1185">Reference proteome</keyword>
<reference evidence="4 5" key="1">
    <citation type="submission" date="2018-06" db="EMBL/GenBank/DDBJ databases">
        <authorList>
            <consortium name="Pathogen Informatics"/>
            <person name="Doyle S."/>
        </authorList>
    </citation>
    <scope>NUCLEOTIDE SEQUENCE [LARGE SCALE GENOMIC DNA]</scope>
    <source>
        <strain evidence="4 5">NCTC11087</strain>
    </source>
</reference>
<dbReference type="STRING" id="1123313.GCA_000420345_00982"/>
<dbReference type="Pfam" id="PF13780">
    <property type="entry name" value="DUF4176"/>
    <property type="match status" value="1"/>
</dbReference>
<reference evidence="2 7" key="3">
    <citation type="submission" date="2020-04" db="EMBL/GenBank/DDBJ databases">
        <authorList>
            <person name="Hitch T.C.A."/>
            <person name="Wylensek D."/>
            <person name="Clavel T."/>
        </authorList>
    </citation>
    <scope>NUCLEOTIDE SEQUENCE [LARGE SCALE GENOMIC DNA]</scope>
    <source>
        <strain evidence="2 7">BSM-383-APC-22F</strain>
    </source>
</reference>
<evidence type="ECO:0000313" key="6">
    <source>
        <dbReference type="Proteomes" id="UP000260721"/>
    </source>
</evidence>
<sequence>MKELLPIGTVVTLHQGTKKLMIIGRIQREKTTGKIYDYAACLWPEGSIDTQHFYLFNTEDVHILYHIGLQSVEEFRFRSILDEQIKKLEEDH</sequence>
<evidence type="ECO:0000313" key="3">
    <source>
        <dbReference type="EMBL" id="RGD73302.1"/>
    </source>
</evidence>
<gene>
    <name evidence="3" type="ORF">DXC78_11495</name>
    <name evidence="2" type="ORF">HF861_06840</name>
    <name evidence="4" type="ORF">NCTC11087_00243</name>
    <name evidence="1" type="ORF">PND82_03530</name>
</gene>
<reference evidence="1" key="4">
    <citation type="submission" date="2023-01" db="EMBL/GenBank/DDBJ databases">
        <title>Human gut microbiome strain richness.</title>
        <authorList>
            <person name="Chen-Liaw A."/>
        </authorList>
    </citation>
    <scope>NUCLEOTIDE SEQUENCE</scope>
    <source>
        <strain evidence="1">D8_m1001271B151109d0_201107</strain>
    </source>
</reference>
<dbReference type="GeneID" id="77461237"/>
<dbReference type="EMBL" id="JABAFR010000014">
    <property type="protein sequence ID" value="NME44603.1"/>
    <property type="molecule type" value="Genomic_DNA"/>
</dbReference>
<evidence type="ECO:0000313" key="1">
    <source>
        <dbReference type="EMBL" id="MDB7981890.1"/>
    </source>
</evidence>
<dbReference type="EMBL" id="JAQLXO010000003">
    <property type="protein sequence ID" value="MDB7981890.1"/>
    <property type="molecule type" value="Genomic_DNA"/>
</dbReference>
<evidence type="ECO:0000313" key="2">
    <source>
        <dbReference type="EMBL" id="NME44603.1"/>
    </source>
</evidence>
<dbReference type="Proteomes" id="UP001212981">
    <property type="component" value="Unassembled WGS sequence"/>
</dbReference>
<organism evidence="4 5">
    <name type="scientific">Faecalicoccus pleomorphus</name>
    <dbReference type="NCBI Taxonomy" id="1323"/>
    <lineage>
        <taxon>Bacteria</taxon>
        <taxon>Bacillati</taxon>
        <taxon>Bacillota</taxon>
        <taxon>Erysipelotrichia</taxon>
        <taxon>Erysipelotrichales</taxon>
        <taxon>Erysipelotrichaceae</taxon>
        <taxon>Faecalicoccus</taxon>
    </lineage>
</organism>
<dbReference type="AlphaFoldDB" id="A0A380LJC6"/>
<dbReference type="RefSeq" id="WP_022789845.1">
    <property type="nucleotide sequence ID" value="NZ_CALCIP010000014.1"/>
</dbReference>
<dbReference type="OrthoDB" id="5124454at2"/>
<proteinExistence type="predicted"/>
<name>A0A380LJC6_9FIRM</name>
<evidence type="ECO:0000313" key="4">
    <source>
        <dbReference type="EMBL" id="SUO03383.1"/>
    </source>
</evidence>
<dbReference type="Proteomes" id="UP000260721">
    <property type="component" value="Unassembled WGS sequence"/>
</dbReference>
<accession>A0A380LJC6</accession>
<dbReference type="EMBL" id="QUSK01000032">
    <property type="protein sequence ID" value="RGD73302.1"/>
    <property type="molecule type" value="Genomic_DNA"/>
</dbReference>
<dbReference type="Proteomes" id="UP000540014">
    <property type="component" value="Unassembled WGS sequence"/>
</dbReference>
<dbReference type="EMBL" id="UHFX01000003">
    <property type="protein sequence ID" value="SUO03383.1"/>
    <property type="molecule type" value="Genomic_DNA"/>
</dbReference>
<evidence type="ECO:0000313" key="7">
    <source>
        <dbReference type="Proteomes" id="UP000540014"/>
    </source>
</evidence>